<gene>
    <name evidence="4" type="primary">deoC</name>
    <name evidence="4" type="ORF">GIS00_17915</name>
</gene>
<dbReference type="PANTHER" id="PTHR10889:SF1">
    <property type="entry name" value="DEOXYRIBOSE-PHOSPHATE ALDOLASE"/>
    <property type="match status" value="1"/>
</dbReference>
<dbReference type="InterPro" id="IPR011343">
    <property type="entry name" value="DeoC"/>
</dbReference>
<dbReference type="SMART" id="SM01133">
    <property type="entry name" value="DeoC"/>
    <property type="match status" value="1"/>
</dbReference>
<keyword evidence="4" id="KW-0456">Lyase</keyword>
<dbReference type="NCBIfam" id="TIGR00126">
    <property type="entry name" value="deoC"/>
    <property type="match status" value="1"/>
</dbReference>
<comment type="caution">
    <text evidence="4">The sequence shown here is derived from an EMBL/GenBank/DDBJ whole genome shotgun (WGS) entry which is preliminary data.</text>
</comment>
<dbReference type="EC" id="4.1.2.4" evidence="3"/>
<keyword evidence="5" id="KW-1185">Reference proteome</keyword>
<dbReference type="EMBL" id="WLYK01000008">
    <property type="protein sequence ID" value="MTD15814.1"/>
    <property type="molecule type" value="Genomic_DNA"/>
</dbReference>
<evidence type="ECO:0000256" key="1">
    <source>
        <dbReference type="ARBA" id="ARBA00022490"/>
    </source>
</evidence>
<keyword evidence="2" id="KW-0704">Schiff base</keyword>
<keyword evidence="1" id="KW-0963">Cytoplasm</keyword>
<evidence type="ECO:0000256" key="2">
    <source>
        <dbReference type="ARBA" id="ARBA00023270"/>
    </source>
</evidence>
<name>A0A7K1FSJ0_9ACTN</name>
<dbReference type="InterPro" id="IPR013785">
    <property type="entry name" value="Aldolase_TIM"/>
</dbReference>
<dbReference type="PANTHER" id="PTHR10889">
    <property type="entry name" value="DEOXYRIBOSE-PHOSPHATE ALDOLASE"/>
    <property type="match status" value="1"/>
</dbReference>
<dbReference type="GO" id="GO:0009264">
    <property type="term" value="P:deoxyribonucleotide catabolic process"/>
    <property type="evidence" value="ECO:0007669"/>
    <property type="project" value="UniProtKB-UniRule"/>
</dbReference>
<dbReference type="GO" id="GO:0005737">
    <property type="term" value="C:cytoplasm"/>
    <property type="evidence" value="ECO:0007669"/>
    <property type="project" value="InterPro"/>
</dbReference>
<dbReference type="AlphaFoldDB" id="A0A7K1FSJ0"/>
<accession>A0A7K1FSJ0</accession>
<proteinExistence type="predicted"/>
<evidence type="ECO:0000256" key="3">
    <source>
        <dbReference type="NCBIfam" id="TIGR00126"/>
    </source>
</evidence>
<dbReference type="InterPro" id="IPR002915">
    <property type="entry name" value="DeoC/FbaB/LacD_aldolase"/>
</dbReference>
<dbReference type="Proteomes" id="UP000460221">
    <property type="component" value="Unassembled WGS sequence"/>
</dbReference>
<dbReference type="GO" id="GO:0016052">
    <property type="term" value="P:carbohydrate catabolic process"/>
    <property type="evidence" value="ECO:0007669"/>
    <property type="project" value="TreeGrafter"/>
</dbReference>
<protein>
    <recommendedName>
        <fullName evidence="3">Deoxyribose-phosphate aldolase</fullName>
        <ecNumber evidence="3">4.1.2.4</ecNumber>
    </recommendedName>
</protein>
<reference evidence="4 5" key="1">
    <citation type="submission" date="2019-11" db="EMBL/GenBank/DDBJ databases">
        <authorList>
            <person name="Jiang L.-Q."/>
        </authorList>
    </citation>
    <scope>NUCLEOTIDE SEQUENCE [LARGE SCALE GENOMIC DNA]</scope>
    <source>
        <strain evidence="4 5">YIM 132087</strain>
    </source>
</reference>
<organism evidence="4 5">
    <name type="scientific">Nakamurella alba</name>
    <dbReference type="NCBI Taxonomy" id="2665158"/>
    <lineage>
        <taxon>Bacteria</taxon>
        <taxon>Bacillati</taxon>
        <taxon>Actinomycetota</taxon>
        <taxon>Actinomycetes</taxon>
        <taxon>Nakamurellales</taxon>
        <taxon>Nakamurellaceae</taxon>
        <taxon>Nakamurella</taxon>
    </lineage>
</organism>
<sequence length="228" mass="23441">MLPPAQLAGRIQHALIGEAITEKQVRTHVAETLEHGFDAAFVPASWVWAARDEMGSTAGRIGAFIDYPYGAGTTAGRSAEARALVDAGVDEIDATVNIGYLLSSRTAEFAADIKALVEAASPIGVKVMLELPLLTKVQRERAVQAAVDAGVAFVENASRGAVGIADPATISYLRRSVPPSVGVKATGGIKTVEQVRAVLVAGADLVGSTAGVSIVTGAGRAPGSLYSY</sequence>
<evidence type="ECO:0000313" key="4">
    <source>
        <dbReference type="EMBL" id="MTD15814.1"/>
    </source>
</evidence>
<evidence type="ECO:0000313" key="5">
    <source>
        <dbReference type="Proteomes" id="UP000460221"/>
    </source>
</evidence>
<dbReference type="GO" id="GO:0004139">
    <property type="term" value="F:deoxyribose-phosphate aldolase activity"/>
    <property type="evidence" value="ECO:0007669"/>
    <property type="project" value="UniProtKB-UniRule"/>
</dbReference>
<dbReference type="Gene3D" id="3.20.20.70">
    <property type="entry name" value="Aldolase class I"/>
    <property type="match status" value="1"/>
</dbReference>
<dbReference type="SUPFAM" id="SSF51569">
    <property type="entry name" value="Aldolase"/>
    <property type="match status" value="1"/>
</dbReference>